<dbReference type="EMBL" id="JAWDJR010000005">
    <property type="protein sequence ID" value="KAK9974040.1"/>
    <property type="molecule type" value="Genomic_DNA"/>
</dbReference>
<dbReference type="Proteomes" id="UP001479290">
    <property type="component" value="Unassembled WGS sequence"/>
</dbReference>
<proteinExistence type="predicted"/>
<protein>
    <recommendedName>
        <fullName evidence="3">Interleukin-6</fullName>
    </recommendedName>
</protein>
<evidence type="ECO:0000313" key="1">
    <source>
        <dbReference type="EMBL" id="KAK9974040.1"/>
    </source>
</evidence>
<reference evidence="1 2" key="1">
    <citation type="submission" date="2024-05" db="EMBL/GenBank/DDBJ databases">
        <title>A high-quality chromosomal-level genome assembly of Topmouth culter (Culter alburnus).</title>
        <authorList>
            <person name="Zhao H."/>
        </authorList>
    </citation>
    <scope>NUCLEOTIDE SEQUENCE [LARGE SCALE GENOMIC DNA]</scope>
    <source>
        <strain evidence="1">CATC2023</strain>
        <tissue evidence="1">Muscle</tissue>
    </source>
</reference>
<sequence>MLDLFFMSQGLEFLCVTETWLSDGLLLLLSLLQTNQSAPIAAMNIMKHLGEDALAHLENNAGSALKEREGPYSVGSITEPNGDECLNCTLIGTFSSYLKAASDLSSDIIGNELHKKLKDIRQRVEDLNITICSNNVTNTSKVVFQKDEKRYNKLEKVRSILALFVKWIVKDNC</sequence>
<accession>A0AAW2AP44</accession>
<keyword evidence="2" id="KW-1185">Reference proteome</keyword>
<organism evidence="1 2">
    <name type="scientific">Culter alburnus</name>
    <name type="common">Topmouth culter</name>
    <dbReference type="NCBI Taxonomy" id="194366"/>
    <lineage>
        <taxon>Eukaryota</taxon>
        <taxon>Metazoa</taxon>
        <taxon>Chordata</taxon>
        <taxon>Craniata</taxon>
        <taxon>Vertebrata</taxon>
        <taxon>Euteleostomi</taxon>
        <taxon>Actinopterygii</taxon>
        <taxon>Neopterygii</taxon>
        <taxon>Teleostei</taxon>
        <taxon>Ostariophysi</taxon>
        <taxon>Cypriniformes</taxon>
        <taxon>Xenocyprididae</taxon>
        <taxon>Xenocypridinae</taxon>
        <taxon>Culter</taxon>
    </lineage>
</organism>
<gene>
    <name evidence="1" type="ORF">ABG768_022149</name>
</gene>
<dbReference type="AlphaFoldDB" id="A0AAW2AP44"/>
<comment type="caution">
    <text evidence="1">The sequence shown here is derived from an EMBL/GenBank/DDBJ whole genome shotgun (WGS) entry which is preliminary data.</text>
</comment>
<name>A0AAW2AP44_CULAL</name>
<evidence type="ECO:0000313" key="2">
    <source>
        <dbReference type="Proteomes" id="UP001479290"/>
    </source>
</evidence>
<evidence type="ECO:0008006" key="3">
    <source>
        <dbReference type="Google" id="ProtNLM"/>
    </source>
</evidence>